<dbReference type="PANTHER" id="PTHR23026">
    <property type="entry name" value="NADPH NITROREDUCTASE"/>
    <property type="match status" value="1"/>
</dbReference>
<accession>A0A4Y9VTV5</accession>
<keyword evidence="3" id="KW-1185">Reference proteome</keyword>
<dbReference type="RefSeq" id="WP_135276372.1">
    <property type="nucleotide sequence ID" value="NZ_PQVH01000002.1"/>
</dbReference>
<feature type="domain" description="Nitroreductase" evidence="1">
    <location>
        <begin position="14"/>
        <end position="176"/>
    </location>
</feature>
<proteinExistence type="predicted"/>
<dbReference type="OrthoDB" id="9802510at2"/>
<dbReference type="InterPro" id="IPR000415">
    <property type="entry name" value="Nitroreductase-like"/>
</dbReference>
<sequence>MAVLEVEMSLYEAILARRSVRSYSTQKLDKETIPSLLEAAIRAPTAMHGEPWAFVIIQDKKILKELSDQAKTMLMTSTYSDQQQPSVKFFEQLINQDFNIFYNAGTLILICSNTNLTASEADCWLAAENLILAACAMGLGTCIIGCASPILNLAEVKTKLGISSEFTVVAPIIVGYPSDTPVRSSRKHPRVLANIQTN</sequence>
<dbReference type="GO" id="GO:0016491">
    <property type="term" value="F:oxidoreductase activity"/>
    <property type="evidence" value="ECO:0007669"/>
    <property type="project" value="InterPro"/>
</dbReference>
<dbReference type="Proteomes" id="UP000297706">
    <property type="component" value="Unassembled WGS sequence"/>
</dbReference>
<dbReference type="EMBL" id="PQVH01000002">
    <property type="protein sequence ID" value="TFW73063.1"/>
    <property type="molecule type" value="Genomic_DNA"/>
</dbReference>
<gene>
    <name evidence="2" type="ORF">C3Y98_01525</name>
</gene>
<evidence type="ECO:0000313" key="2">
    <source>
        <dbReference type="EMBL" id="TFW73063.1"/>
    </source>
</evidence>
<reference evidence="2 3" key="1">
    <citation type="submission" date="2018-02" db="EMBL/GenBank/DDBJ databases">
        <title>A novel lanthanide dependent methylotroph, Methylotenera sp. La3113.</title>
        <authorList>
            <person name="Lv H."/>
            <person name="Tani A."/>
        </authorList>
    </citation>
    <scope>NUCLEOTIDE SEQUENCE [LARGE SCALE GENOMIC DNA]</scope>
    <source>
        <strain evidence="2 3">La3113</strain>
    </source>
</reference>
<protein>
    <submittedName>
        <fullName evidence="2">Nitroreductase</fullName>
    </submittedName>
</protein>
<name>A0A4Y9VTV5_9PROT</name>
<dbReference type="SUPFAM" id="SSF55469">
    <property type="entry name" value="FMN-dependent nitroreductase-like"/>
    <property type="match status" value="1"/>
</dbReference>
<dbReference type="Pfam" id="PF00881">
    <property type="entry name" value="Nitroreductase"/>
    <property type="match status" value="1"/>
</dbReference>
<dbReference type="AlphaFoldDB" id="A0A4Y9VTV5"/>
<evidence type="ECO:0000313" key="3">
    <source>
        <dbReference type="Proteomes" id="UP000297706"/>
    </source>
</evidence>
<dbReference type="InterPro" id="IPR029479">
    <property type="entry name" value="Nitroreductase"/>
</dbReference>
<dbReference type="PANTHER" id="PTHR23026:SF123">
    <property type="entry name" value="NAD(P)H NITROREDUCTASE RV3131-RELATED"/>
    <property type="match status" value="1"/>
</dbReference>
<comment type="caution">
    <text evidence="2">The sequence shown here is derived from an EMBL/GenBank/DDBJ whole genome shotgun (WGS) entry which is preliminary data.</text>
</comment>
<evidence type="ECO:0000259" key="1">
    <source>
        <dbReference type="Pfam" id="PF00881"/>
    </source>
</evidence>
<dbReference type="InterPro" id="IPR050627">
    <property type="entry name" value="Nitroreductase/BluB"/>
</dbReference>
<dbReference type="Gene3D" id="3.40.109.10">
    <property type="entry name" value="NADH Oxidase"/>
    <property type="match status" value="1"/>
</dbReference>
<organism evidence="2 3">
    <name type="scientific">Methylotenera oryzisoli</name>
    <dbReference type="NCBI Taxonomy" id="2080758"/>
    <lineage>
        <taxon>Bacteria</taxon>
        <taxon>Pseudomonadati</taxon>
        <taxon>Pseudomonadota</taxon>
        <taxon>Betaproteobacteria</taxon>
        <taxon>Nitrosomonadales</taxon>
        <taxon>Methylophilaceae</taxon>
        <taxon>Methylotenera</taxon>
    </lineage>
</organism>